<dbReference type="InterPro" id="IPR002942">
    <property type="entry name" value="S4_RNA-bd"/>
</dbReference>
<keyword evidence="4" id="KW-1185">Reference proteome</keyword>
<dbReference type="SUPFAM" id="SSF55174">
    <property type="entry name" value="Alpha-L RNA-binding motif"/>
    <property type="match status" value="1"/>
</dbReference>
<gene>
    <name evidence="3" type="ORF">AEA09_13925</name>
</gene>
<dbReference type="Pfam" id="PF01479">
    <property type="entry name" value="S4"/>
    <property type="match status" value="1"/>
</dbReference>
<evidence type="ECO:0000259" key="2">
    <source>
        <dbReference type="SMART" id="SM00363"/>
    </source>
</evidence>
<keyword evidence="1" id="KW-0694">RNA-binding</keyword>
<dbReference type="Gene3D" id="3.30.70.330">
    <property type="match status" value="1"/>
</dbReference>
<dbReference type="InterPro" id="IPR048443">
    <property type="entry name" value="RqcP2_N"/>
</dbReference>
<dbReference type="InterPro" id="IPR040591">
    <property type="entry name" value="RqcP2_RBD"/>
</dbReference>
<sequence length="262" mass="30343">MEHLIQHFRKDEQPFIEQVMSWQREIEDRYAPKLTDFLDPRQRFIVSAILGQTNELKTASAGLFEDAERQRMLVFPSYFEPQEDDFQMAVFTIHYPAKFVQLRHPDVLGALLSLGLDRSKFGDIRVNERQVQFVVAHEVADYVRLHLTGIGKVKVHIESIKETEQLIQNEDEWLEESHTVSSMRLDVILATVLNISRQKAQSLITGNKVRVNWTERDAVAFELQEGDIISVRGSGRVKVIMTEGRTKKDKIRLQIGRLTQKS</sequence>
<proteinExistence type="predicted"/>
<dbReference type="PROSITE" id="PS50889">
    <property type="entry name" value="S4"/>
    <property type="match status" value="1"/>
</dbReference>
<feature type="domain" description="RNA-binding S4" evidence="2">
    <location>
        <begin position="183"/>
        <end position="245"/>
    </location>
</feature>
<dbReference type="Pfam" id="PF17774">
    <property type="entry name" value="YlmH_RBD"/>
    <property type="match status" value="1"/>
</dbReference>
<evidence type="ECO:0000313" key="4">
    <source>
        <dbReference type="Proteomes" id="UP000050668"/>
    </source>
</evidence>
<evidence type="ECO:0000313" key="3">
    <source>
        <dbReference type="EMBL" id="KOS69561.1"/>
    </source>
</evidence>
<dbReference type="Gene3D" id="3.30.1370.160">
    <property type="match status" value="1"/>
</dbReference>
<name>A0ABR5K3X6_9BACI</name>
<dbReference type="SMART" id="SM00363">
    <property type="entry name" value="S4"/>
    <property type="match status" value="1"/>
</dbReference>
<organism evidence="3 4">
    <name type="scientific">Lysinibacillus contaminans</name>
    <dbReference type="NCBI Taxonomy" id="1293441"/>
    <lineage>
        <taxon>Bacteria</taxon>
        <taxon>Bacillati</taxon>
        <taxon>Bacillota</taxon>
        <taxon>Bacilli</taxon>
        <taxon>Bacillales</taxon>
        <taxon>Bacillaceae</taxon>
        <taxon>Lysinibacillus</taxon>
    </lineage>
</organism>
<evidence type="ECO:0000256" key="1">
    <source>
        <dbReference type="PROSITE-ProRule" id="PRU00182"/>
    </source>
</evidence>
<dbReference type="EMBL" id="LGRV01000003">
    <property type="protein sequence ID" value="KOS69561.1"/>
    <property type="molecule type" value="Genomic_DNA"/>
</dbReference>
<reference evidence="4" key="1">
    <citation type="submission" date="2015-07" db="EMBL/GenBank/DDBJ databases">
        <title>Fjat-14205 dsm 2895.</title>
        <authorList>
            <person name="Liu B."/>
            <person name="Wang J."/>
            <person name="Zhu Y."/>
            <person name="Liu G."/>
            <person name="Chen Q."/>
            <person name="Chen Z."/>
            <person name="Lan J."/>
            <person name="Che J."/>
            <person name="Ge C."/>
            <person name="Shi H."/>
            <person name="Pan Z."/>
            <person name="Liu X."/>
        </authorList>
    </citation>
    <scope>NUCLEOTIDE SEQUENCE [LARGE SCALE GENOMIC DNA]</scope>
    <source>
        <strain evidence="4">DSM 25560</strain>
    </source>
</reference>
<protein>
    <submittedName>
        <fullName evidence="3">RNA-binding protein S4</fullName>
    </submittedName>
</protein>
<dbReference type="InterPro" id="IPR012677">
    <property type="entry name" value="Nucleotide-bd_a/b_plait_sf"/>
</dbReference>
<dbReference type="Pfam" id="PF21278">
    <property type="entry name" value="YlmH_1st"/>
    <property type="match status" value="1"/>
</dbReference>
<comment type="caution">
    <text evidence="3">The sequence shown here is derived from an EMBL/GenBank/DDBJ whole genome shotgun (WGS) entry which is preliminary data.</text>
</comment>
<accession>A0ABR5K3X6</accession>
<dbReference type="RefSeq" id="WP_053584433.1">
    <property type="nucleotide sequence ID" value="NZ_LGRV01000003.1"/>
</dbReference>
<dbReference type="PANTHER" id="PTHR13633:SF3">
    <property type="entry name" value="MITOCHONDRIAL TRANSCRIPTION RESCUE FACTOR 1"/>
    <property type="match status" value="1"/>
</dbReference>
<dbReference type="PANTHER" id="PTHR13633">
    <property type="entry name" value="MITOCHONDRIAL TRANSCRIPTION RESCUE FACTOR 1"/>
    <property type="match status" value="1"/>
</dbReference>
<dbReference type="Gene3D" id="3.10.290.10">
    <property type="entry name" value="RNA-binding S4 domain"/>
    <property type="match status" value="1"/>
</dbReference>
<dbReference type="Proteomes" id="UP000050668">
    <property type="component" value="Unassembled WGS sequence"/>
</dbReference>
<dbReference type="InterPro" id="IPR036986">
    <property type="entry name" value="S4_RNA-bd_sf"/>
</dbReference>
<dbReference type="CDD" id="cd00165">
    <property type="entry name" value="S4"/>
    <property type="match status" value="1"/>
</dbReference>